<evidence type="ECO:0008006" key="3">
    <source>
        <dbReference type="Google" id="ProtNLM"/>
    </source>
</evidence>
<protein>
    <recommendedName>
        <fullName evidence="3">C2H2-type domain-containing protein</fullName>
    </recommendedName>
</protein>
<organism evidence="2">
    <name type="scientific">Ignisphaera aggregans</name>
    <dbReference type="NCBI Taxonomy" id="334771"/>
    <lineage>
        <taxon>Archaea</taxon>
        <taxon>Thermoproteota</taxon>
        <taxon>Thermoprotei</taxon>
        <taxon>Desulfurococcales</taxon>
        <taxon>Desulfurococcaceae</taxon>
        <taxon>Ignisphaera</taxon>
    </lineage>
</organism>
<dbReference type="AlphaFoldDB" id="A0A7J3MWH3"/>
<reference evidence="2" key="1">
    <citation type="journal article" date="2020" name="mSystems">
        <title>Genome- and Community-Level Interaction Insights into Carbon Utilization and Element Cycling Functions of Hydrothermarchaeota in Hydrothermal Sediment.</title>
        <authorList>
            <person name="Zhou Z."/>
            <person name="Liu Y."/>
            <person name="Xu W."/>
            <person name="Pan J."/>
            <person name="Luo Z.H."/>
            <person name="Li M."/>
        </authorList>
    </citation>
    <scope>NUCLEOTIDE SEQUENCE [LARGE SCALE GENOMIC DNA]</scope>
    <source>
        <strain evidence="1">SpSt-629</strain>
        <strain evidence="2">SpSt-688</strain>
    </source>
</reference>
<accession>A0A7J3MWH3</accession>
<dbReference type="EMBL" id="DTDH01000009">
    <property type="protein sequence ID" value="HGT97878.1"/>
    <property type="molecule type" value="Genomic_DNA"/>
</dbReference>
<evidence type="ECO:0000313" key="2">
    <source>
        <dbReference type="EMBL" id="HGT97878.1"/>
    </source>
</evidence>
<evidence type="ECO:0000313" key="1">
    <source>
        <dbReference type="EMBL" id="HFQ79462.1"/>
    </source>
</evidence>
<dbReference type="EMBL" id="DTAU01000137">
    <property type="protein sequence ID" value="HFQ79462.1"/>
    <property type="molecule type" value="Genomic_DNA"/>
</dbReference>
<comment type="caution">
    <text evidence="2">The sequence shown here is derived from an EMBL/GenBank/DDBJ whole genome shotgun (WGS) entry which is preliminary data.</text>
</comment>
<name>A0A7J3MWH3_9CREN</name>
<proteinExistence type="predicted"/>
<sequence length="106" mass="12240">MRQELALKKLTEYVARKAALLGQKYELRELVTPSIVSMMDKAIDKMVATIVKRNGGLWCNLCDKGPFTKRGFYLHLVRVHSRDIEFMVKEEMKKLLEAVNRKSSPV</sequence>
<gene>
    <name evidence="1" type="ORF">ENT99_07200</name>
    <name evidence="2" type="ORF">ENU64_00415</name>
</gene>